<protein>
    <submittedName>
        <fullName evidence="2">Glutathione S-transferase</fullName>
    </submittedName>
</protein>
<dbReference type="RefSeq" id="WP_353110866.1">
    <property type="nucleotide sequence ID" value="NZ_APND01000002.1"/>
</dbReference>
<dbReference type="PANTHER" id="PTHR12289:SF67">
    <property type="match status" value="1"/>
</dbReference>
<feature type="domain" description="GST N-terminal" evidence="1">
    <location>
        <begin position="7"/>
        <end position="80"/>
    </location>
</feature>
<dbReference type="InterPro" id="IPR004045">
    <property type="entry name" value="Glutathione_S-Trfase_N"/>
</dbReference>
<dbReference type="SUPFAM" id="SSF52833">
    <property type="entry name" value="Thioredoxin-like"/>
    <property type="match status" value="1"/>
</dbReference>
<accession>A0ABV2B0E1</accession>
<dbReference type="PANTHER" id="PTHR12289">
    <property type="entry name" value="METAXIN RELATED"/>
    <property type="match status" value="1"/>
</dbReference>
<dbReference type="Pfam" id="PF13410">
    <property type="entry name" value="GST_C_2"/>
    <property type="match status" value="1"/>
</dbReference>
<dbReference type="Gene3D" id="1.20.1050.10">
    <property type="match status" value="2"/>
</dbReference>
<keyword evidence="3" id="KW-1185">Reference proteome</keyword>
<gene>
    <name evidence="2" type="ORF">SADO_08972</name>
</gene>
<evidence type="ECO:0000313" key="3">
    <source>
        <dbReference type="Proteomes" id="UP001460888"/>
    </source>
</evidence>
<dbReference type="InterPro" id="IPR036282">
    <property type="entry name" value="Glutathione-S-Trfase_C_sf"/>
</dbReference>
<reference evidence="2 3" key="1">
    <citation type="submission" date="2013-03" db="EMBL/GenBank/DDBJ databases">
        <title>Salinisphaera dokdonensis CL-ES53 Genome Sequencing.</title>
        <authorList>
            <person name="Li C."/>
            <person name="Lai Q."/>
            <person name="Shao Z."/>
        </authorList>
    </citation>
    <scope>NUCLEOTIDE SEQUENCE [LARGE SCALE GENOMIC DNA]</scope>
    <source>
        <strain evidence="2 3">CL-ES53</strain>
    </source>
</reference>
<comment type="caution">
    <text evidence="2">The sequence shown here is derived from an EMBL/GenBank/DDBJ whole genome shotgun (WGS) entry which is preliminary data.</text>
</comment>
<dbReference type="Pfam" id="PF13417">
    <property type="entry name" value="GST_N_3"/>
    <property type="match status" value="1"/>
</dbReference>
<name>A0ABV2B0E1_9GAMM</name>
<evidence type="ECO:0000313" key="2">
    <source>
        <dbReference type="EMBL" id="MES1929377.1"/>
    </source>
</evidence>
<dbReference type="Gene3D" id="3.40.30.10">
    <property type="entry name" value="Glutaredoxin"/>
    <property type="match status" value="1"/>
</dbReference>
<sequence length="367" mass="41810">MAGAYTLYGTEFSLYTGKARAYLRYKGIPFREKLSTLGVYKRVIKPRTGVHFIPVLESPDGEFVQDTTDIIDFCEARFRARGVYPATPCQRIVARLLELYADEWLLIPAMHYRWNFPEQNEAFLMGEFGRVVLPHAPAFIRRRVARRNAGRFAGMLPTLGIDEHTAPAIEASWQATLDDLQAHFSTHRYVLGERPSLADFGLIAPLYAHLYRDPAPGALMRERAPAVAAWVERMFVDTPAVGDWPADDHVPETLLPILRRQFDEQFPVLRDTVAAVEQRITKHPEERLPRGLGEHTFRLGEATGTRALMAYPQWMLQRVLDDYAQLAATERSPVDQLLARCGGDTALQMTIPKRIERRNNRLWPVAD</sequence>
<dbReference type="InterPro" id="IPR050931">
    <property type="entry name" value="Mito_Protein_Transport_Metaxin"/>
</dbReference>
<evidence type="ECO:0000259" key="1">
    <source>
        <dbReference type="Pfam" id="PF13417"/>
    </source>
</evidence>
<dbReference type="InterPro" id="IPR036249">
    <property type="entry name" value="Thioredoxin-like_sf"/>
</dbReference>
<organism evidence="2 3">
    <name type="scientific">Salinisphaera dokdonensis CL-ES53</name>
    <dbReference type="NCBI Taxonomy" id="1304272"/>
    <lineage>
        <taxon>Bacteria</taxon>
        <taxon>Pseudomonadati</taxon>
        <taxon>Pseudomonadota</taxon>
        <taxon>Gammaproteobacteria</taxon>
        <taxon>Salinisphaerales</taxon>
        <taxon>Salinisphaeraceae</taxon>
        <taxon>Salinisphaera</taxon>
    </lineage>
</organism>
<dbReference type="Proteomes" id="UP001460888">
    <property type="component" value="Unassembled WGS sequence"/>
</dbReference>
<proteinExistence type="predicted"/>
<dbReference type="EMBL" id="APND01000002">
    <property type="protein sequence ID" value="MES1929377.1"/>
    <property type="molecule type" value="Genomic_DNA"/>
</dbReference>
<dbReference type="SUPFAM" id="SSF47616">
    <property type="entry name" value="GST C-terminal domain-like"/>
    <property type="match status" value="1"/>
</dbReference>